<evidence type="ECO:0000313" key="1">
    <source>
        <dbReference type="EMBL" id="RNA12640.1"/>
    </source>
</evidence>
<protein>
    <submittedName>
        <fullName evidence="1">Uncharacterized protein</fullName>
    </submittedName>
</protein>
<dbReference type="Proteomes" id="UP000276133">
    <property type="component" value="Unassembled WGS sequence"/>
</dbReference>
<sequence>MKANAGHYGLMVEHTQAICFVDVPNYLNFLHKINSSSCLKGTKLNGNYLNSSIQNKNPLLNANFH</sequence>
<dbReference type="AlphaFoldDB" id="A0A3M7QMX7"/>
<dbReference type="EMBL" id="REGN01005647">
    <property type="protein sequence ID" value="RNA12640.1"/>
    <property type="molecule type" value="Genomic_DNA"/>
</dbReference>
<keyword evidence="2" id="KW-1185">Reference proteome</keyword>
<evidence type="ECO:0000313" key="2">
    <source>
        <dbReference type="Proteomes" id="UP000276133"/>
    </source>
</evidence>
<proteinExistence type="predicted"/>
<name>A0A3M7QMX7_BRAPC</name>
<gene>
    <name evidence="1" type="ORF">BpHYR1_000767</name>
</gene>
<comment type="caution">
    <text evidence="1">The sequence shown here is derived from an EMBL/GenBank/DDBJ whole genome shotgun (WGS) entry which is preliminary data.</text>
</comment>
<accession>A0A3M7QMX7</accession>
<reference evidence="1 2" key="1">
    <citation type="journal article" date="2018" name="Sci. Rep.">
        <title>Genomic signatures of local adaptation to the degree of environmental predictability in rotifers.</title>
        <authorList>
            <person name="Franch-Gras L."/>
            <person name="Hahn C."/>
            <person name="Garcia-Roger E.M."/>
            <person name="Carmona M.J."/>
            <person name="Serra M."/>
            <person name="Gomez A."/>
        </authorList>
    </citation>
    <scope>NUCLEOTIDE SEQUENCE [LARGE SCALE GENOMIC DNA]</scope>
    <source>
        <strain evidence="1">HYR1</strain>
    </source>
</reference>
<organism evidence="1 2">
    <name type="scientific">Brachionus plicatilis</name>
    <name type="common">Marine rotifer</name>
    <name type="synonym">Brachionus muelleri</name>
    <dbReference type="NCBI Taxonomy" id="10195"/>
    <lineage>
        <taxon>Eukaryota</taxon>
        <taxon>Metazoa</taxon>
        <taxon>Spiralia</taxon>
        <taxon>Gnathifera</taxon>
        <taxon>Rotifera</taxon>
        <taxon>Eurotatoria</taxon>
        <taxon>Monogononta</taxon>
        <taxon>Pseudotrocha</taxon>
        <taxon>Ploima</taxon>
        <taxon>Brachionidae</taxon>
        <taxon>Brachionus</taxon>
    </lineage>
</organism>